<organism evidence="2 3">
    <name type="scientific">Cloeon dipterum</name>
    <dbReference type="NCBI Taxonomy" id="197152"/>
    <lineage>
        <taxon>Eukaryota</taxon>
        <taxon>Metazoa</taxon>
        <taxon>Ecdysozoa</taxon>
        <taxon>Arthropoda</taxon>
        <taxon>Hexapoda</taxon>
        <taxon>Insecta</taxon>
        <taxon>Pterygota</taxon>
        <taxon>Palaeoptera</taxon>
        <taxon>Ephemeroptera</taxon>
        <taxon>Pisciforma</taxon>
        <taxon>Baetidae</taxon>
        <taxon>Cloeon</taxon>
    </lineage>
</organism>
<evidence type="ECO:0000256" key="1">
    <source>
        <dbReference type="SAM" id="MobiDB-lite"/>
    </source>
</evidence>
<feature type="region of interest" description="Disordered" evidence="1">
    <location>
        <begin position="19"/>
        <end position="67"/>
    </location>
</feature>
<sequence>MPLVERNEACARAVAALVQPQRPGGSASGPYLLTASADCDPEGQDGEHADEPECAVGPPAGRVDAAHPGQSVVNSLRCFHCTTPGPPLKQTRRSERILNHKHGRKPQRHDG</sequence>
<name>A0A8S1CAF1_9INSE</name>
<dbReference type="Proteomes" id="UP000494165">
    <property type="component" value="Unassembled WGS sequence"/>
</dbReference>
<dbReference type="EMBL" id="CADEPI010000024">
    <property type="protein sequence ID" value="CAB3366296.1"/>
    <property type="molecule type" value="Genomic_DNA"/>
</dbReference>
<comment type="caution">
    <text evidence="2">The sequence shown here is derived from an EMBL/GenBank/DDBJ whole genome shotgun (WGS) entry which is preliminary data.</text>
</comment>
<protein>
    <submittedName>
        <fullName evidence="2">Uncharacterized protein</fullName>
    </submittedName>
</protein>
<reference evidence="2 3" key="1">
    <citation type="submission" date="2020-04" db="EMBL/GenBank/DDBJ databases">
        <authorList>
            <person name="Alioto T."/>
            <person name="Alioto T."/>
            <person name="Gomez Garrido J."/>
        </authorList>
    </citation>
    <scope>NUCLEOTIDE SEQUENCE [LARGE SCALE GENOMIC DNA]</scope>
</reference>
<evidence type="ECO:0000313" key="2">
    <source>
        <dbReference type="EMBL" id="CAB3366296.1"/>
    </source>
</evidence>
<feature type="compositionally biased region" description="Basic residues" evidence="1">
    <location>
        <begin position="99"/>
        <end position="111"/>
    </location>
</feature>
<accession>A0A8S1CAF1</accession>
<dbReference type="AlphaFoldDB" id="A0A8S1CAF1"/>
<feature type="region of interest" description="Disordered" evidence="1">
    <location>
        <begin position="83"/>
        <end position="111"/>
    </location>
</feature>
<evidence type="ECO:0000313" key="3">
    <source>
        <dbReference type="Proteomes" id="UP000494165"/>
    </source>
</evidence>
<proteinExistence type="predicted"/>
<gene>
    <name evidence="2" type="ORF">CLODIP_2_CD01500</name>
</gene>
<keyword evidence="3" id="KW-1185">Reference proteome</keyword>